<evidence type="ECO:0000313" key="2">
    <source>
        <dbReference type="EMBL" id="WPX09574.1"/>
    </source>
</evidence>
<dbReference type="InterPro" id="IPR029064">
    <property type="entry name" value="Ribosomal_eL30-like_sf"/>
</dbReference>
<evidence type="ECO:0000259" key="1">
    <source>
        <dbReference type="Pfam" id="PF01248"/>
    </source>
</evidence>
<dbReference type="InterPro" id="IPR004038">
    <property type="entry name" value="Ribosomal_eL8/eL30/eS12/Gad45"/>
</dbReference>
<dbReference type="Gene3D" id="3.30.1330.30">
    <property type="match status" value="1"/>
</dbReference>
<reference evidence="2 3" key="1">
    <citation type="submission" date="2023-12" db="EMBL/GenBank/DDBJ databases">
        <authorList>
            <person name="Manesh M.J.H."/>
            <person name="Bing R.G."/>
            <person name="Willard D.J."/>
            <person name="Kelly R.M."/>
        </authorList>
    </citation>
    <scope>NUCLEOTIDE SEQUENCE [LARGE SCALE GENOMIC DNA]</scope>
    <source>
        <strain evidence="2 3">DSM 8977</strain>
    </source>
</reference>
<dbReference type="Proteomes" id="UP001322744">
    <property type="component" value="Chromosome"/>
</dbReference>
<keyword evidence="3" id="KW-1185">Reference proteome</keyword>
<sequence length="86" mass="9195">MNLSSSDIEALKTSPKTVGARQTAQAIQKGKAKVVFVAKDSDEWVVRDIIDMCKQKGIKLVFVDSKKELGKICGISVAASSAAIIE</sequence>
<evidence type="ECO:0000313" key="3">
    <source>
        <dbReference type="Proteomes" id="UP001322744"/>
    </source>
</evidence>
<dbReference type="EMBL" id="CP139957">
    <property type="protein sequence ID" value="WPX09574.1"/>
    <property type="molecule type" value="Genomic_DNA"/>
</dbReference>
<dbReference type="SUPFAM" id="SSF55315">
    <property type="entry name" value="L30e-like"/>
    <property type="match status" value="1"/>
</dbReference>
<dbReference type="PRINTS" id="PR00884">
    <property type="entry name" value="RIBOSOMALHS6"/>
</dbReference>
<accession>A0ABZ0U260</accession>
<proteinExistence type="predicted"/>
<protein>
    <submittedName>
        <fullName evidence="2">Ribosomal L7Ae/L30e/S12e/Gadd45 family protein</fullName>
    </submittedName>
</protein>
<organism evidence="2 3">
    <name type="scientific">Anaerocellum danielii</name>
    <dbReference type="NCBI Taxonomy" id="1387557"/>
    <lineage>
        <taxon>Bacteria</taxon>
        <taxon>Bacillati</taxon>
        <taxon>Bacillota</taxon>
        <taxon>Bacillota incertae sedis</taxon>
        <taxon>Caldicellulosiruptorales</taxon>
        <taxon>Caldicellulosiruptoraceae</taxon>
        <taxon>Anaerocellum</taxon>
    </lineage>
</organism>
<gene>
    <name evidence="2" type="ORF">SOJ16_000800</name>
</gene>
<name>A0ABZ0U260_9FIRM</name>
<dbReference type="Pfam" id="PF01248">
    <property type="entry name" value="Ribosomal_L7Ae"/>
    <property type="match status" value="1"/>
</dbReference>
<feature type="domain" description="Ribosomal protein eL8/eL30/eS12/Gadd45" evidence="1">
    <location>
        <begin position="10"/>
        <end position="85"/>
    </location>
</feature>